<gene>
    <name evidence="6" type="ORF">ZIOFF_029021</name>
</gene>
<name>A0A8J5LFS3_ZINOF</name>
<dbReference type="InterPro" id="IPR044824">
    <property type="entry name" value="MAIN-like"/>
</dbReference>
<dbReference type="Proteomes" id="UP000734854">
    <property type="component" value="Unassembled WGS sequence"/>
</dbReference>
<dbReference type="Pfam" id="PF05266">
    <property type="entry name" value="DUF724"/>
    <property type="match status" value="1"/>
</dbReference>
<keyword evidence="3" id="KW-0175">Coiled coil</keyword>
<evidence type="ECO:0000256" key="3">
    <source>
        <dbReference type="SAM" id="Coils"/>
    </source>
</evidence>
<proteinExistence type="predicted"/>
<evidence type="ECO:0000256" key="1">
    <source>
        <dbReference type="ARBA" id="ARBA00022448"/>
    </source>
</evidence>
<dbReference type="GO" id="GO:0010073">
    <property type="term" value="P:meristem maintenance"/>
    <property type="evidence" value="ECO:0007669"/>
    <property type="project" value="InterPro"/>
</dbReference>
<protein>
    <recommendedName>
        <fullName evidence="5">Aminotransferase-like plant mobile domain-containing protein</fullName>
    </recommendedName>
</protein>
<keyword evidence="7" id="KW-1185">Reference proteome</keyword>
<comment type="caution">
    <text evidence="6">The sequence shown here is derived from an EMBL/GenBank/DDBJ whole genome shotgun (WGS) entry which is preliminary data.</text>
</comment>
<dbReference type="PANTHER" id="PTHR46033">
    <property type="entry name" value="PROTEIN MAIN-LIKE 2"/>
    <property type="match status" value="1"/>
</dbReference>
<keyword evidence="2" id="KW-0341">Growth regulation</keyword>
<evidence type="ECO:0000256" key="4">
    <source>
        <dbReference type="SAM" id="MobiDB-lite"/>
    </source>
</evidence>
<sequence>MVPWRNGGVSPPFRPSTSCVCQKYEFLQSGKPRHFSHFVDPIPSILSGGVFLRDIVQKWALNRQEALAVDSKLPFWYALNPFFKRTNARITVKPYKNQAFDAPSHKLTEKDSCLLLPCGTASPSSSDAVAAANPLASDLIRRGVACFPKINFRGWTPPGLGWEAWVRDMGSDPKVVKAWREVEIEDAVLGSVNYIKPDQSLLEALSGFWCPVTRTFIFPWGEATFTLEDAYVIGNLPISGSRFDRELTDEENDRMLRLYVEKEKIRELHPKAKSLRRVTLDIWLQWFLELHGEDDLKYLGFLAYWLSKNVLPPYPSGEVPKMVFGLAARLSCGDRIALASLVTANIYHDLSNISNFVLNSSRKRRGNKVDVWAQFGLLQVWVWARFESLCPFPLGAGPLVSESCISRPGNKASAMNYEEALSVFQDEKSFTWRPYSLKSSWKEPPWYGEQTRKVHVEDNMPAWAYDYVTITSPSTLQGFFGDDLISSERYQPHRVARQFGYDQSIPISSDSLSTWIAGNHHKIGEYVMIPKLTRSGVPRSEYLVWWQMHQLEYQQTIDKFGSAPNLLDIHQTQSKVKEKNPVEDFAVEGANFGGHKSQNNELDKCSKRKRESKDEHNSSSSELDKCSKGSKFEADCISMNEETLSVPSRDVIVLDSDSDNCVTDSEEEQTRLVDELEEFVCCGLLAEWEPSSPGPDNEKNCRNWYIDNVGNYEDPYGQEAIRMHTHFFKLIPQKPHYRGLLDDNVSEEVKRDVHLSKWYRLVDLMRKALETTCRTDPLEVENLMAEARKFEEFGFNVKHVIARLKEPQVRLRRLEDARSRLEDAKDREKQAQEVIAFKKHVNDLGSKLREIEDKIEKTQEAFGMTEPGFDTNMKNLRKEVETAEANLRAIEHKVESMSNNAQK</sequence>
<reference evidence="6 7" key="1">
    <citation type="submission" date="2020-08" db="EMBL/GenBank/DDBJ databases">
        <title>Plant Genome Project.</title>
        <authorList>
            <person name="Zhang R.-G."/>
        </authorList>
    </citation>
    <scope>NUCLEOTIDE SEQUENCE [LARGE SCALE GENOMIC DNA]</scope>
    <source>
        <tissue evidence="6">Rhizome</tissue>
    </source>
</reference>
<dbReference type="Pfam" id="PF10536">
    <property type="entry name" value="PMD"/>
    <property type="match status" value="1"/>
</dbReference>
<evidence type="ECO:0000313" key="7">
    <source>
        <dbReference type="Proteomes" id="UP000734854"/>
    </source>
</evidence>
<dbReference type="InterPro" id="IPR019557">
    <property type="entry name" value="AminoTfrase-like_pln_mobile"/>
</dbReference>
<dbReference type="AlphaFoldDB" id="A0A8J5LFS3"/>
<dbReference type="PANTHER" id="PTHR46033:SF40">
    <property type="entry name" value="EXPRESSED PROTEIN"/>
    <property type="match status" value="1"/>
</dbReference>
<organism evidence="6 7">
    <name type="scientific">Zingiber officinale</name>
    <name type="common">Ginger</name>
    <name type="synonym">Amomum zingiber</name>
    <dbReference type="NCBI Taxonomy" id="94328"/>
    <lineage>
        <taxon>Eukaryota</taxon>
        <taxon>Viridiplantae</taxon>
        <taxon>Streptophyta</taxon>
        <taxon>Embryophyta</taxon>
        <taxon>Tracheophyta</taxon>
        <taxon>Spermatophyta</taxon>
        <taxon>Magnoliopsida</taxon>
        <taxon>Liliopsida</taxon>
        <taxon>Zingiberales</taxon>
        <taxon>Zingiberaceae</taxon>
        <taxon>Zingiber</taxon>
    </lineage>
</organism>
<dbReference type="InterPro" id="IPR007930">
    <property type="entry name" value="DUF724"/>
</dbReference>
<feature type="compositionally biased region" description="Basic and acidic residues" evidence="4">
    <location>
        <begin position="601"/>
        <end position="626"/>
    </location>
</feature>
<accession>A0A8J5LFS3</accession>
<feature type="domain" description="Aminotransferase-like plant mobile" evidence="5">
    <location>
        <begin position="184"/>
        <end position="546"/>
    </location>
</feature>
<feature type="coiled-coil region" evidence="3">
    <location>
        <begin position="811"/>
        <end position="900"/>
    </location>
</feature>
<evidence type="ECO:0000259" key="5">
    <source>
        <dbReference type="Pfam" id="PF10536"/>
    </source>
</evidence>
<feature type="region of interest" description="Disordered" evidence="4">
    <location>
        <begin position="588"/>
        <end position="626"/>
    </location>
</feature>
<dbReference type="EMBL" id="JACMSC010000008">
    <property type="protein sequence ID" value="KAG6510973.1"/>
    <property type="molecule type" value="Genomic_DNA"/>
</dbReference>
<keyword evidence="1" id="KW-0813">Transport</keyword>
<evidence type="ECO:0000256" key="2">
    <source>
        <dbReference type="ARBA" id="ARBA00022604"/>
    </source>
</evidence>
<evidence type="ECO:0000313" key="6">
    <source>
        <dbReference type="EMBL" id="KAG6510973.1"/>
    </source>
</evidence>